<organism evidence="1 2">
    <name type="scientific">Tistlia consotensis USBA 355</name>
    <dbReference type="NCBI Taxonomy" id="560819"/>
    <lineage>
        <taxon>Bacteria</taxon>
        <taxon>Pseudomonadati</taxon>
        <taxon>Pseudomonadota</taxon>
        <taxon>Alphaproteobacteria</taxon>
        <taxon>Rhodospirillales</taxon>
        <taxon>Rhodovibrionaceae</taxon>
        <taxon>Tistlia</taxon>
    </lineage>
</organism>
<accession>A0A1Y6CAD9</accession>
<dbReference type="RefSeq" id="WP_159460250.1">
    <property type="nucleotide sequence ID" value="NZ_FWZX01000016.1"/>
</dbReference>
<dbReference type="EMBL" id="FWZX01000016">
    <property type="protein sequence ID" value="SMF45421.1"/>
    <property type="molecule type" value="Genomic_DNA"/>
</dbReference>
<sequence>MTIPPYLPFTDGPWRMTMGLMAMKPRDWIEIDEEYDFYVAEKRRLLSERRAAIFAARPGSEAACRELQDNLAGFLAERFPERFALEGRTLTRLADGTAWDLDDGPEKGGEHPLARAGLWVQEDFCLLQSAGEDEPYLLTAATLSFPTRWKLAEKVGVPLLAIHDPVPGYGERLGRPVDRFFQKLSPDRPVWRANWSLIDEPTLFVPEGHGRKDRDPAITAENAGERVWLRVERQTLRRLPESGAVVFGIRVYRHPLSSLAEAPEAAGQLARWLGELPEDLARYKSLPVFGEAVRSYLQKLACVAA</sequence>
<gene>
    <name evidence="1" type="ORF">SAMN05428998_1165</name>
</gene>
<reference evidence="1 2" key="1">
    <citation type="submission" date="2017-04" db="EMBL/GenBank/DDBJ databases">
        <authorList>
            <person name="Afonso C.L."/>
            <person name="Miller P.J."/>
            <person name="Scott M.A."/>
            <person name="Spackman E."/>
            <person name="Goraichik I."/>
            <person name="Dimitrov K.M."/>
            <person name="Suarez D.L."/>
            <person name="Swayne D.E."/>
        </authorList>
    </citation>
    <scope>NUCLEOTIDE SEQUENCE [LARGE SCALE GENOMIC DNA]</scope>
    <source>
        <strain evidence="1 2">USBA 355</strain>
    </source>
</reference>
<dbReference type="STRING" id="560819.SAMN05428998_1165"/>
<dbReference type="InterPro" id="IPR021848">
    <property type="entry name" value="HODM_asu-like"/>
</dbReference>
<protein>
    <recommendedName>
        <fullName evidence="3">DUF3445 domain-containing protein</fullName>
    </recommendedName>
</protein>
<dbReference type="Proteomes" id="UP000192917">
    <property type="component" value="Unassembled WGS sequence"/>
</dbReference>
<dbReference type="Pfam" id="PF11927">
    <property type="entry name" value="HODM_asu-like"/>
    <property type="match status" value="1"/>
</dbReference>
<keyword evidence="2" id="KW-1185">Reference proteome</keyword>
<evidence type="ECO:0000313" key="2">
    <source>
        <dbReference type="Proteomes" id="UP000192917"/>
    </source>
</evidence>
<name>A0A1Y6CAD9_9PROT</name>
<evidence type="ECO:0000313" key="1">
    <source>
        <dbReference type="EMBL" id="SMF45421.1"/>
    </source>
</evidence>
<evidence type="ECO:0008006" key="3">
    <source>
        <dbReference type="Google" id="ProtNLM"/>
    </source>
</evidence>
<dbReference type="AlphaFoldDB" id="A0A1Y6CAD9"/>
<proteinExistence type="predicted"/>